<keyword evidence="3" id="KW-1185">Reference proteome</keyword>
<protein>
    <submittedName>
        <fullName evidence="2">Uncharacterized protein</fullName>
    </submittedName>
</protein>
<feature type="region of interest" description="Disordered" evidence="1">
    <location>
        <begin position="149"/>
        <end position="198"/>
    </location>
</feature>
<name>A0ABN9W2T9_9DINO</name>
<feature type="non-terminal residue" evidence="2">
    <location>
        <position position="198"/>
    </location>
</feature>
<reference evidence="2" key="1">
    <citation type="submission" date="2023-10" db="EMBL/GenBank/DDBJ databases">
        <authorList>
            <person name="Chen Y."/>
            <person name="Shah S."/>
            <person name="Dougan E. K."/>
            <person name="Thang M."/>
            <person name="Chan C."/>
        </authorList>
    </citation>
    <scope>NUCLEOTIDE SEQUENCE [LARGE SCALE GENOMIC DNA]</scope>
</reference>
<dbReference type="Proteomes" id="UP001189429">
    <property type="component" value="Unassembled WGS sequence"/>
</dbReference>
<gene>
    <name evidence="2" type="ORF">PCOR1329_LOCUS63530</name>
</gene>
<evidence type="ECO:0000256" key="1">
    <source>
        <dbReference type="SAM" id="MobiDB-lite"/>
    </source>
</evidence>
<evidence type="ECO:0000313" key="2">
    <source>
        <dbReference type="EMBL" id="CAK0880373.1"/>
    </source>
</evidence>
<comment type="caution">
    <text evidence="2">The sequence shown here is derived from an EMBL/GenBank/DDBJ whole genome shotgun (WGS) entry which is preliminary data.</text>
</comment>
<organism evidence="2 3">
    <name type="scientific">Prorocentrum cordatum</name>
    <dbReference type="NCBI Taxonomy" id="2364126"/>
    <lineage>
        <taxon>Eukaryota</taxon>
        <taxon>Sar</taxon>
        <taxon>Alveolata</taxon>
        <taxon>Dinophyceae</taxon>
        <taxon>Prorocentrales</taxon>
        <taxon>Prorocentraceae</taxon>
        <taxon>Prorocentrum</taxon>
    </lineage>
</organism>
<accession>A0ABN9W2T9</accession>
<proteinExistence type="predicted"/>
<sequence length="198" mass="21526">MCLLQHADGADMLAVLCTSEKQQPFQGAVELCRCELGLDSTNREVRLEFSYAEPRRARFDQIRQALGDAGGRWSELAPGINMCQASWRSLRAVGLGYSKKQLQRAGCIALVLERRRRGTSSSQDGHLSLCLGAVHSAPRFLLEPVRAEEVLGDDDDPAVKEEGGSASEVEPMALEPPSGPEERPAQEEGEGPQRGAQP</sequence>
<evidence type="ECO:0000313" key="3">
    <source>
        <dbReference type="Proteomes" id="UP001189429"/>
    </source>
</evidence>
<dbReference type="EMBL" id="CAUYUJ010018062">
    <property type="protein sequence ID" value="CAK0880373.1"/>
    <property type="molecule type" value="Genomic_DNA"/>
</dbReference>